<dbReference type="Gene3D" id="2.160.10.10">
    <property type="entry name" value="Hexapeptide repeat proteins"/>
    <property type="match status" value="1"/>
</dbReference>
<feature type="region of interest" description="N-acetyltransferase" evidence="18">
    <location>
        <begin position="254"/>
        <end position="452"/>
    </location>
</feature>
<organism evidence="20 21">
    <name type="scientific">Xanthobacter oligotrophicus</name>
    <dbReference type="NCBI Taxonomy" id="2607286"/>
    <lineage>
        <taxon>Bacteria</taxon>
        <taxon>Pseudomonadati</taxon>
        <taxon>Pseudomonadota</taxon>
        <taxon>Alphaproteobacteria</taxon>
        <taxon>Hyphomicrobiales</taxon>
        <taxon>Xanthobacteraceae</taxon>
        <taxon>Xanthobacter</taxon>
    </lineage>
</organism>
<comment type="caution">
    <text evidence="18">Lacks conserved residue(s) required for the propagation of feature annotation.</text>
</comment>
<evidence type="ECO:0000256" key="9">
    <source>
        <dbReference type="ARBA" id="ARBA00022842"/>
    </source>
</evidence>
<dbReference type="InterPro" id="IPR050065">
    <property type="entry name" value="GlmU-like"/>
</dbReference>
<evidence type="ECO:0000256" key="10">
    <source>
        <dbReference type="ARBA" id="ARBA00022960"/>
    </source>
</evidence>
<evidence type="ECO:0000256" key="6">
    <source>
        <dbReference type="ARBA" id="ARBA00022695"/>
    </source>
</evidence>
<feature type="binding site" evidence="18">
    <location>
        <position position="144"/>
    </location>
    <ligand>
        <name>UDP-N-acetyl-alpha-D-glucosamine</name>
        <dbReference type="ChEBI" id="CHEBI:57705"/>
    </ligand>
</feature>
<evidence type="ECO:0000256" key="7">
    <source>
        <dbReference type="ARBA" id="ARBA00022723"/>
    </source>
</evidence>
<evidence type="ECO:0000256" key="2">
    <source>
        <dbReference type="ARBA" id="ARBA00007707"/>
    </source>
</evidence>
<feature type="binding site" evidence="18">
    <location>
        <position position="352"/>
    </location>
    <ligand>
        <name>UDP-N-acetyl-alpha-D-glucosamine</name>
        <dbReference type="ChEBI" id="CHEBI:57705"/>
    </ligand>
</feature>
<keyword evidence="14 18" id="KW-0961">Cell wall biogenesis/degradation</keyword>
<evidence type="ECO:0000313" key="20">
    <source>
        <dbReference type="EMBL" id="MFG1371166.1"/>
    </source>
</evidence>
<feature type="binding site" evidence="18">
    <location>
        <position position="366"/>
    </location>
    <ligand>
        <name>acetyl-CoA</name>
        <dbReference type="ChEBI" id="CHEBI:57288"/>
    </ligand>
</feature>
<feature type="binding site" evidence="18">
    <location>
        <position position="426"/>
    </location>
    <ligand>
        <name>acetyl-CoA</name>
        <dbReference type="ChEBI" id="CHEBI:57288"/>
    </ligand>
</feature>
<evidence type="ECO:0000259" key="19">
    <source>
        <dbReference type="Pfam" id="PF12804"/>
    </source>
</evidence>
<evidence type="ECO:0000256" key="3">
    <source>
        <dbReference type="ARBA" id="ARBA00007947"/>
    </source>
</evidence>
<comment type="catalytic activity">
    <reaction evidence="15 18">
        <text>alpha-D-glucosamine 1-phosphate + acetyl-CoA = N-acetyl-alpha-D-glucosamine 1-phosphate + CoA + H(+)</text>
        <dbReference type="Rhea" id="RHEA:13725"/>
        <dbReference type="ChEBI" id="CHEBI:15378"/>
        <dbReference type="ChEBI" id="CHEBI:57287"/>
        <dbReference type="ChEBI" id="CHEBI:57288"/>
        <dbReference type="ChEBI" id="CHEBI:57776"/>
        <dbReference type="ChEBI" id="CHEBI:58516"/>
        <dbReference type="EC" id="2.3.1.157"/>
    </reaction>
</comment>
<comment type="function">
    <text evidence="17 18">Catalyzes the last two sequential reactions in the de novo biosynthetic pathway for UDP-N-acetylglucosamine (UDP-GlcNAc). The C-terminal domain catalyzes the transfer of acetyl group from acetyl coenzyme A to glucosamine-1-phosphate (GlcN-1-P) to produce N-acetylglucosamine-1-phosphate (GlcNAc-1-P), which is converted into UDP-GlcNAc by the transfer of uridine 5-monophosphate (from uridine 5-triphosphate), a reaction catalyzed by the N-terminal domain.</text>
</comment>
<evidence type="ECO:0000256" key="15">
    <source>
        <dbReference type="ARBA" id="ARBA00048247"/>
    </source>
</evidence>
<feature type="binding site" evidence="18">
    <location>
        <position position="78"/>
    </location>
    <ligand>
        <name>UDP-N-acetyl-alpha-D-glucosamine</name>
        <dbReference type="ChEBI" id="CHEBI:57705"/>
    </ligand>
</feature>
<feature type="binding site" evidence="18">
    <location>
        <position position="230"/>
    </location>
    <ligand>
        <name>UDP-N-acetyl-alpha-D-glucosamine</name>
        <dbReference type="ChEBI" id="CHEBI:57705"/>
    </ligand>
</feature>
<evidence type="ECO:0000256" key="14">
    <source>
        <dbReference type="ARBA" id="ARBA00023316"/>
    </source>
</evidence>
<protein>
    <recommendedName>
        <fullName evidence="18">Bifunctional protein GlmU</fullName>
    </recommendedName>
    <domain>
        <recommendedName>
            <fullName evidence="18">UDP-N-acetylglucosamine pyrophosphorylase</fullName>
            <ecNumber evidence="18">2.7.7.23</ecNumber>
        </recommendedName>
        <alternativeName>
            <fullName evidence="18">N-acetylglucosamine-1-phosphate uridyltransferase</fullName>
        </alternativeName>
    </domain>
    <domain>
        <recommendedName>
            <fullName evidence="18">Glucosamine-1-phosphate N-acetyltransferase</fullName>
            <ecNumber evidence="18">2.3.1.157</ecNumber>
        </recommendedName>
    </domain>
</protein>
<feature type="binding site" evidence="18">
    <location>
        <position position="337"/>
    </location>
    <ligand>
        <name>UDP-N-acetyl-alpha-D-glucosamine</name>
        <dbReference type="ChEBI" id="CHEBI:57705"/>
    </ligand>
</feature>
<comment type="subcellular location">
    <subcellularLocation>
        <location evidence="1 18">Cytoplasm</location>
    </subcellularLocation>
</comment>
<feature type="region of interest" description="Linker" evidence="18">
    <location>
        <begin position="233"/>
        <end position="253"/>
    </location>
</feature>
<feature type="binding site" evidence="18">
    <location>
        <position position="158"/>
    </location>
    <ligand>
        <name>UDP-N-acetyl-alpha-D-glucosamine</name>
        <dbReference type="ChEBI" id="CHEBI:57705"/>
    </ligand>
</feature>
<keyword evidence="6 18" id="KW-0548">Nucleotidyltransferase</keyword>
<dbReference type="InterPro" id="IPR018357">
    <property type="entry name" value="Hexapep_transf_CS"/>
</dbReference>
<feature type="region of interest" description="Pyrophosphorylase" evidence="18">
    <location>
        <begin position="1"/>
        <end position="232"/>
    </location>
</feature>
<feature type="binding site" evidence="18">
    <location>
        <position position="230"/>
    </location>
    <ligand>
        <name>Mg(2+)</name>
        <dbReference type="ChEBI" id="CHEBI:18420"/>
    </ligand>
</feature>
<dbReference type="RefSeq" id="WP_393991200.1">
    <property type="nucleotide sequence ID" value="NZ_JBAFVH010000002.1"/>
</dbReference>
<dbReference type="CDD" id="cd03353">
    <property type="entry name" value="LbH_GlmU_C"/>
    <property type="match status" value="1"/>
</dbReference>
<comment type="subunit">
    <text evidence="18">Homotrimer.</text>
</comment>
<accession>A0ABW6ZR35</accession>
<evidence type="ECO:0000313" key="21">
    <source>
        <dbReference type="Proteomes" id="UP001604002"/>
    </source>
</evidence>
<dbReference type="Pfam" id="PF00132">
    <property type="entry name" value="Hexapep"/>
    <property type="match status" value="2"/>
</dbReference>
<evidence type="ECO:0000256" key="17">
    <source>
        <dbReference type="ARBA" id="ARBA00049628"/>
    </source>
</evidence>
<gene>
    <name evidence="18 20" type="primary">glmU</name>
    <name evidence="20" type="ORF">V5F32_03235</name>
</gene>
<feature type="binding site" evidence="18">
    <location>
        <position position="363"/>
    </location>
    <ligand>
        <name>UDP-N-acetyl-alpha-D-glucosamine</name>
        <dbReference type="ChEBI" id="CHEBI:57705"/>
    </ligand>
</feature>
<dbReference type="InterPro" id="IPR005882">
    <property type="entry name" value="Bifunctional_GlmU"/>
</dbReference>
<comment type="pathway">
    <text evidence="18">Bacterial outer membrane biogenesis; LPS lipid A biosynthesis.</text>
</comment>
<comment type="caution">
    <text evidence="20">The sequence shown here is derived from an EMBL/GenBank/DDBJ whole genome shotgun (WGS) entry which is preliminary data.</text>
</comment>
<dbReference type="EC" id="2.3.1.157" evidence="18"/>
<dbReference type="EC" id="2.7.7.23" evidence="18"/>
<keyword evidence="21" id="KW-1185">Reference proteome</keyword>
<dbReference type="CDD" id="cd02540">
    <property type="entry name" value="GT2_GlmU_N_bac"/>
    <property type="match status" value="1"/>
</dbReference>
<dbReference type="SUPFAM" id="SSF51161">
    <property type="entry name" value="Trimeric LpxA-like enzymes"/>
    <property type="match status" value="1"/>
</dbReference>
<evidence type="ECO:0000256" key="8">
    <source>
        <dbReference type="ARBA" id="ARBA00022737"/>
    </source>
</evidence>
<feature type="binding site" evidence="18">
    <location>
        <position position="25"/>
    </location>
    <ligand>
        <name>UDP-N-acetyl-alpha-D-glucosamine</name>
        <dbReference type="ChEBI" id="CHEBI:57705"/>
    </ligand>
</feature>
<feature type="binding site" evidence="18">
    <location>
        <position position="409"/>
    </location>
    <ligand>
        <name>acetyl-CoA</name>
        <dbReference type="ChEBI" id="CHEBI:57288"/>
    </ligand>
</feature>
<dbReference type="InterPro" id="IPR001451">
    <property type="entry name" value="Hexapep"/>
</dbReference>
<comment type="similarity">
    <text evidence="2 18">In the C-terminal section; belongs to the transferase hexapeptide repeat family.</text>
</comment>
<feature type="binding site" evidence="18">
    <location>
        <position position="108"/>
    </location>
    <ligand>
        <name>Mg(2+)</name>
        <dbReference type="ChEBI" id="CHEBI:18420"/>
    </ligand>
</feature>
<dbReference type="NCBIfam" id="TIGR01173">
    <property type="entry name" value="glmU"/>
    <property type="match status" value="1"/>
</dbReference>
<dbReference type="PANTHER" id="PTHR43584">
    <property type="entry name" value="NUCLEOTIDYL TRANSFERASE"/>
    <property type="match status" value="1"/>
</dbReference>
<comment type="pathway">
    <text evidence="18">Nucleotide-sugar biosynthesis; UDP-N-acetyl-alpha-D-glucosamine biosynthesis; N-acetyl-alpha-D-glucosamine 1-phosphate from alpha-D-glucosamine 6-phosphate (route II): step 2/2.</text>
</comment>
<keyword evidence="11 18" id="KW-0573">Peptidoglycan synthesis</keyword>
<dbReference type="PANTHER" id="PTHR43584:SF3">
    <property type="entry name" value="BIFUNCTIONAL PROTEIN GLMU"/>
    <property type="match status" value="1"/>
</dbReference>
<dbReference type="InterPro" id="IPR011004">
    <property type="entry name" value="Trimer_LpxA-like_sf"/>
</dbReference>
<comment type="pathway">
    <text evidence="18">Nucleotide-sugar biosynthesis; UDP-N-acetyl-alpha-D-glucosamine biosynthesis; UDP-N-acetyl-alpha-D-glucosamine from N-acetyl-alpha-D-glucosamine 1-phosphate: step 1/1.</text>
</comment>
<dbReference type="InterPro" id="IPR025877">
    <property type="entry name" value="MobA-like_NTP_Trfase"/>
</dbReference>
<keyword evidence="10 18" id="KW-0133">Cell shape</keyword>
<proteinExistence type="inferred from homology"/>
<dbReference type="EMBL" id="JBAFVH010000002">
    <property type="protein sequence ID" value="MFG1371166.1"/>
    <property type="molecule type" value="Genomic_DNA"/>
</dbReference>
<dbReference type="NCBIfam" id="NF010933">
    <property type="entry name" value="PRK14353.1"/>
    <property type="match status" value="1"/>
</dbReference>
<comment type="cofactor">
    <cofactor evidence="18">
        <name>Mg(2+)</name>
        <dbReference type="ChEBI" id="CHEBI:18420"/>
    </cofactor>
    <text evidence="18">Binds 1 Mg(2+) ion per subunit.</text>
</comment>
<dbReference type="SUPFAM" id="SSF53448">
    <property type="entry name" value="Nucleotide-diphospho-sugar transferases"/>
    <property type="match status" value="1"/>
</dbReference>
<dbReference type="InterPro" id="IPR038009">
    <property type="entry name" value="GlmU_C_LbH"/>
</dbReference>
<evidence type="ECO:0000256" key="12">
    <source>
        <dbReference type="ARBA" id="ARBA00023268"/>
    </source>
</evidence>
<feature type="domain" description="MobA-like NTP transferase" evidence="19">
    <location>
        <begin position="8"/>
        <end position="133"/>
    </location>
</feature>
<evidence type="ECO:0000256" key="16">
    <source>
        <dbReference type="ARBA" id="ARBA00048493"/>
    </source>
</evidence>
<name>A0ABW6ZR35_9HYPH</name>
<feature type="binding site" evidence="18">
    <location>
        <begin position="11"/>
        <end position="14"/>
    </location>
    <ligand>
        <name>UDP-N-acetyl-alpha-D-glucosamine</name>
        <dbReference type="ChEBI" id="CHEBI:57705"/>
    </ligand>
</feature>
<dbReference type="HAMAP" id="MF_01631">
    <property type="entry name" value="GlmU"/>
    <property type="match status" value="1"/>
</dbReference>
<dbReference type="Pfam" id="PF12804">
    <property type="entry name" value="NTP_transf_3"/>
    <property type="match status" value="1"/>
</dbReference>
<evidence type="ECO:0000256" key="13">
    <source>
        <dbReference type="ARBA" id="ARBA00023315"/>
    </source>
</evidence>
<dbReference type="Proteomes" id="UP001604002">
    <property type="component" value="Unassembled WGS sequence"/>
</dbReference>
<feature type="binding site" evidence="18">
    <location>
        <position position="173"/>
    </location>
    <ligand>
        <name>UDP-N-acetyl-alpha-D-glucosamine</name>
        <dbReference type="ChEBI" id="CHEBI:57705"/>
    </ligand>
</feature>
<comment type="catalytic activity">
    <reaction evidence="16 18">
        <text>N-acetyl-alpha-D-glucosamine 1-phosphate + UTP + H(+) = UDP-N-acetyl-alpha-D-glucosamine + diphosphate</text>
        <dbReference type="Rhea" id="RHEA:13509"/>
        <dbReference type="ChEBI" id="CHEBI:15378"/>
        <dbReference type="ChEBI" id="CHEBI:33019"/>
        <dbReference type="ChEBI" id="CHEBI:46398"/>
        <dbReference type="ChEBI" id="CHEBI:57705"/>
        <dbReference type="ChEBI" id="CHEBI:57776"/>
        <dbReference type="EC" id="2.7.7.23"/>
    </reaction>
</comment>
<keyword evidence="13 18" id="KW-0012">Acyltransferase</keyword>
<feature type="binding site" evidence="18">
    <location>
        <begin position="372"/>
        <end position="373"/>
    </location>
    <ligand>
        <name>acetyl-CoA</name>
        <dbReference type="ChEBI" id="CHEBI:57288"/>
    </ligand>
</feature>
<dbReference type="PROSITE" id="PS00101">
    <property type="entry name" value="HEXAPEP_TRANSFERASES"/>
    <property type="match status" value="1"/>
</dbReference>
<dbReference type="Gene3D" id="3.90.550.10">
    <property type="entry name" value="Spore Coat Polysaccharide Biosynthesis Protein SpsA, Chain A"/>
    <property type="match status" value="1"/>
</dbReference>
<dbReference type="GO" id="GO:0003977">
    <property type="term" value="F:UDP-N-acetylglucosamine diphosphorylase activity"/>
    <property type="evidence" value="ECO:0007669"/>
    <property type="project" value="UniProtKB-EC"/>
</dbReference>
<keyword evidence="5 18" id="KW-0808">Transferase</keyword>
<feature type="active site" description="Proton acceptor" evidence="18">
    <location>
        <position position="349"/>
    </location>
</feature>
<evidence type="ECO:0000256" key="1">
    <source>
        <dbReference type="ARBA" id="ARBA00004496"/>
    </source>
</evidence>
<evidence type="ECO:0000256" key="4">
    <source>
        <dbReference type="ARBA" id="ARBA00022490"/>
    </source>
</evidence>
<sequence length="452" mass="46720">MSDRSLLVVVLAAGEGTRMASRLPKVLHKVAGRTMLHHVLAATRAAGATRTAVVVGPGREDVAAEVRKIIPDAEVFEQTERLGTAHAVLAAGTALEKGADDVLVLYADTPLVRPETLGLLRAPLAAGAAVAALGFEPADSTGYGRLVTEGEELVAIREEKDASPAEKAIRFCNAGLMALAGTQALSILERIGNANAKGEYYLTDAVEIARADGLSAVAARADADEVAGVNSRVQLAEAEAILQRRLRLAAMAGGATLVAPETVFLSADTVLGRDVIVEPHVVFGPGVSVGDDVVIHSFCHLEGARLESGVTIGPYARLRPGTQLDSGVRIGNFVETKAAHIESGAKVNHLSYVGDAHVGADANLGAGTITCNYDGFGKYRTEIGAGAFIGVNSALVAPVTIGKGAFVGTGAVITSDVPDNALAIARSRQVVKEGWAREFRAARAKNPAKPKG</sequence>
<reference evidence="20 21" key="1">
    <citation type="submission" date="2024-02" db="EMBL/GenBank/DDBJ databases">
        <title>Expansion and revision of Xanthobacter and proposal of Roseixanthobacter gen. nov.</title>
        <authorList>
            <person name="Soltysiak M.P.M."/>
            <person name="Jalihal A."/>
            <person name="Ory A."/>
            <person name="Chrisophersen C."/>
            <person name="Lee A.D."/>
            <person name="Boulton J."/>
            <person name="Springer M."/>
        </authorList>
    </citation>
    <scope>NUCLEOTIDE SEQUENCE [LARGE SCALE GENOMIC DNA]</scope>
    <source>
        <strain evidence="20 21">23A</strain>
    </source>
</reference>
<feature type="binding site" evidence="18">
    <location>
        <begin position="83"/>
        <end position="84"/>
    </location>
    <ligand>
        <name>UDP-N-acetyl-alpha-D-glucosamine</name>
        <dbReference type="ChEBI" id="CHEBI:57705"/>
    </ligand>
</feature>
<keyword evidence="8 18" id="KW-0677">Repeat</keyword>
<keyword evidence="4 18" id="KW-0963">Cytoplasm</keyword>
<dbReference type="InterPro" id="IPR029044">
    <property type="entry name" value="Nucleotide-diphossugar_trans"/>
</dbReference>
<keyword evidence="7 18" id="KW-0479">Metal-binding</keyword>
<feature type="binding site" evidence="18">
    <location>
        <position position="319"/>
    </location>
    <ligand>
        <name>UDP-N-acetyl-alpha-D-glucosamine</name>
        <dbReference type="ChEBI" id="CHEBI:57705"/>
    </ligand>
</feature>
<evidence type="ECO:0000256" key="11">
    <source>
        <dbReference type="ARBA" id="ARBA00022984"/>
    </source>
</evidence>
<keyword evidence="9 18" id="KW-0460">Magnesium</keyword>
<evidence type="ECO:0000256" key="5">
    <source>
        <dbReference type="ARBA" id="ARBA00022679"/>
    </source>
</evidence>
<comment type="similarity">
    <text evidence="3 18">In the N-terminal section; belongs to the N-acetylglucosamine-1-phosphate uridyltransferase family.</text>
</comment>
<keyword evidence="12 18" id="KW-0511">Multifunctional enzyme</keyword>
<evidence type="ECO:0000256" key="18">
    <source>
        <dbReference type="HAMAP-Rule" id="MF_01631"/>
    </source>
</evidence>